<dbReference type="Pfam" id="PF02338">
    <property type="entry name" value="OTU"/>
    <property type="match status" value="1"/>
</dbReference>
<dbReference type="PROSITE" id="PS50802">
    <property type="entry name" value="OTU"/>
    <property type="match status" value="1"/>
</dbReference>
<evidence type="ECO:0000313" key="4">
    <source>
        <dbReference type="EMBL" id="WZN64669.1"/>
    </source>
</evidence>
<dbReference type="Proteomes" id="UP001472866">
    <property type="component" value="Chromosome 10"/>
</dbReference>
<organism evidence="4 5">
    <name type="scientific">Chloropicon roscoffensis</name>
    <dbReference type="NCBI Taxonomy" id="1461544"/>
    <lineage>
        <taxon>Eukaryota</taxon>
        <taxon>Viridiplantae</taxon>
        <taxon>Chlorophyta</taxon>
        <taxon>Chloropicophyceae</taxon>
        <taxon>Chloropicales</taxon>
        <taxon>Chloropicaceae</taxon>
        <taxon>Chloropicon</taxon>
    </lineage>
</organism>
<dbReference type="SUPFAM" id="SSF54001">
    <property type="entry name" value="Cysteine proteinases"/>
    <property type="match status" value="1"/>
</dbReference>
<dbReference type="InterPro" id="IPR003323">
    <property type="entry name" value="OTU_dom"/>
</dbReference>
<accession>A0AAX4PFY3</accession>
<proteinExistence type="inferred from homology"/>
<dbReference type="InterPro" id="IPR050704">
    <property type="entry name" value="Peptidase_C85-like"/>
</dbReference>
<sequence>MGDDGEAKVETRGQMTQRHKREAMMLKKQAQKMGKKRKDEAKKLEQELQARHQEEVRSFEEREASASAGAAGDGQAQEGGTLAEEEPAGQPKGPTRAQKRREAKQAKEAEREARIALERAALGETPEEAETNKIEELLGGLNFVLHDIPPDGNCMFRSLEDQLSFQSTSALGFSHKPVDHCGLRKIASDHIRSHREDFEAFLEVPIDEYCDKMAENSEWGGHLELQAISTVLDVCIEVYSAENPVLKIGEEKEGAPLRLSYHLHAYGLGEHYNSVRPIQT</sequence>
<gene>
    <name evidence="4" type="ORF">HKI87_10g62260</name>
</gene>
<name>A0AAX4PFY3_9CHLO</name>
<dbReference type="EMBL" id="CP151510">
    <property type="protein sequence ID" value="WZN64669.1"/>
    <property type="molecule type" value="Genomic_DNA"/>
</dbReference>
<evidence type="ECO:0000256" key="2">
    <source>
        <dbReference type="SAM" id="MobiDB-lite"/>
    </source>
</evidence>
<dbReference type="GO" id="GO:0016579">
    <property type="term" value="P:protein deubiquitination"/>
    <property type="evidence" value="ECO:0007669"/>
    <property type="project" value="TreeGrafter"/>
</dbReference>
<keyword evidence="5" id="KW-1185">Reference proteome</keyword>
<evidence type="ECO:0000256" key="1">
    <source>
        <dbReference type="ARBA" id="ARBA00010407"/>
    </source>
</evidence>
<dbReference type="PANTHER" id="PTHR12419:SF10">
    <property type="entry name" value="DEUBIQUITINASE OTUD6B"/>
    <property type="match status" value="1"/>
</dbReference>
<protein>
    <submittedName>
        <fullName evidence="4">Deubiquitinase</fullName>
    </submittedName>
</protein>
<feature type="domain" description="OTU" evidence="3">
    <location>
        <begin position="143"/>
        <end position="278"/>
    </location>
</feature>
<evidence type="ECO:0000313" key="5">
    <source>
        <dbReference type="Proteomes" id="UP001472866"/>
    </source>
</evidence>
<feature type="compositionally biased region" description="Basic and acidic residues" evidence="2">
    <location>
        <begin position="37"/>
        <end position="64"/>
    </location>
</feature>
<dbReference type="AlphaFoldDB" id="A0AAX4PFY3"/>
<dbReference type="Gene3D" id="3.90.70.80">
    <property type="match status" value="1"/>
</dbReference>
<dbReference type="CDD" id="cd22748">
    <property type="entry name" value="OTU_OTUD6-like"/>
    <property type="match status" value="1"/>
</dbReference>
<reference evidence="4 5" key="1">
    <citation type="submission" date="2024-03" db="EMBL/GenBank/DDBJ databases">
        <title>Complete genome sequence of the green alga Chloropicon roscoffensis RCC1871.</title>
        <authorList>
            <person name="Lemieux C."/>
            <person name="Pombert J.-F."/>
            <person name="Otis C."/>
            <person name="Turmel M."/>
        </authorList>
    </citation>
    <scope>NUCLEOTIDE SEQUENCE [LARGE SCALE GENOMIC DNA]</scope>
    <source>
        <strain evidence="4 5">RCC1871</strain>
    </source>
</reference>
<comment type="similarity">
    <text evidence="1">Belongs to the peptidase C85 family.</text>
</comment>
<evidence type="ECO:0000259" key="3">
    <source>
        <dbReference type="PROSITE" id="PS50802"/>
    </source>
</evidence>
<feature type="region of interest" description="Disordered" evidence="2">
    <location>
        <begin position="1"/>
        <end position="111"/>
    </location>
</feature>
<feature type="compositionally biased region" description="Basic and acidic residues" evidence="2">
    <location>
        <begin position="1"/>
        <end position="11"/>
    </location>
</feature>
<feature type="compositionally biased region" description="Low complexity" evidence="2">
    <location>
        <begin position="65"/>
        <end position="80"/>
    </location>
</feature>
<dbReference type="GO" id="GO:0004843">
    <property type="term" value="F:cysteine-type deubiquitinase activity"/>
    <property type="evidence" value="ECO:0007669"/>
    <property type="project" value="TreeGrafter"/>
</dbReference>
<dbReference type="PANTHER" id="PTHR12419">
    <property type="entry name" value="OTU DOMAIN CONTAINING PROTEIN"/>
    <property type="match status" value="1"/>
</dbReference>
<dbReference type="InterPro" id="IPR038765">
    <property type="entry name" value="Papain-like_cys_pep_sf"/>
</dbReference>